<dbReference type="InterPro" id="IPR002401">
    <property type="entry name" value="Cyt_P450_E_grp-I"/>
</dbReference>
<keyword evidence="13" id="KW-1185">Reference proteome</keyword>
<sequence>MADVSKDGENAIIIVYVLTVVATICAVMRFKIRWYGQLGADDYLLAFSLVLIWLQAVGNTLLAVKGGMGRPMATLSEGETEWLFKMFYAPEIGYTLLTGVLKLSILLSYKRIFGHMRKILVYIHVLMGLAAGWLVSCLFVIIFQCWPIHKVWKPLTPGGCIDLLAFLWATSVSNFIIDWLILSVPLIPIWKLQMTPIKKVFVAGSVFMASIWTYIEPTVAVVSACLPFFSKFFTDKVRNIGTKGRSTGNKHSKNGSDFEKGEGHITKKTTTTVSGESRGVRNQHELVNYSVRVGATPDGHLRLHSDSRTRAIMTLFIYSCLAGAIVVYYVGLLIQRVYFHPLSKFPGPKLAAATGWYEAYFDLFVRPGGQFMMELQRLHQVYGPIVRINPHEIHVDDTAWLDSLYTGPANGIRDKYPPAAYLTGTPRGIFGTVAFDLHRKRRGAISALFSKAQATQEEPIIYDKLDLLIERVNTQIARDGFAEMRANYLAFTTDTVADYCLEKCLNLLHDEQKALEWQETISALANTAPIARQWSWVTPLSLSMPIWLLNIGDPKLARIVGLHRTMEFQAKEAIKAHESDEKDDPRAKRNIFRSILANPSLPDVEKVYDRISQEGVVAIAAGGETTGRALATATFFLLENRTTLLPRLQEEIKSVMSKVDDRPAVKDLEKLPLLTAIIKETLRLNGLLTSRFPLISPQQPLQYKDWVIPAGTPVSMTLRDVLNDPEVFANPRTFDPDRWLNADKEKLEQMNRNFVPFGRGSRMCLGTNLAWAEMYIALASIFRRTNWDLFDTTREKDIDIIRDCFIGEVDKASKGVRIRAAQG</sequence>
<feature type="transmembrane region" description="Helical" evidence="10">
    <location>
        <begin position="163"/>
        <end position="188"/>
    </location>
</feature>
<evidence type="ECO:0000256" key="5">
    <source>
        <dbReference type="ARBA" id="ARBA00023002"/>
    </source>
</evidence>
<comment type="cofactor">
    <cofactor evidence="1 8">
        <name>heme</name>
        <dbReference type="ChEBI" id="CHEBI:30413"/>
    </cofactor>
</comment>
<dbReference type="InterPro" id="IPR050121">
    <property type="entry name" value="Cytochrome_P450_monoxygenase"/>
</dbReference>
<dbReference type="Proteomes" id="UP001055219">
    <property type="component" value="Unassembled WGS sequence"/>
</dbReference>
<feature type="binding site" description="axial binding residue" evidence="8">
    <location>
        <position position="764"/>
    </location>
    <ligand>
        <name>heme</name>
        <dbReference type="ChEBI" id="CHEBI:30413"/>
    </ligand>
    <ligandPart>
        <name>Fe</name>
        <dbReference type="ChEBI" id="CHEBI:18248"/>
    </ligandPart>
</feature>
<dbReference type="Gene3D" id="1.10.630.10">
    <property type="entry name" value="Cytochrome P450"/>
    <property type="match status" value="1"/>
</dbReference>
<reference evidence="12" key="2">
    <citation type="submission" date="2022-07" db="EMBL/GenBank/DDBJ databases">
        <authorList>
            <person name="Goncalves M.F.M."/>
            <person name="Hilario S."/>
            <person name="Van De Peer Y."/>
            <person name="Esteves A.C."/>
            <person name="Alves A."/>
        </authorList>
    </citation>
    <scope>NUCLEOTIDE SEQUENCE</scope>
    <source>
        <strain evidence="12">MUM 19.33</strain>
    </source>
</reference>
<keyword evidence="5" id="KW-0560">Oxidoreductase</keyword>
<dbReference type="RefSeq" id="XP_051362588.1">
    <property type="nucleotide sequence ID" value="XM_051506196.1"/>
</dbReference>
<keyword evidence="10" id="KW-1133">Transmembrane helix</keyword>
<keyword evidence="4 8" id="KW-0479">Metal-binding</keyword>
<feature type="transmembrane region" description="Helical" evidence="10">
    <location>
        <begin position="12"/>
        <end position="30"/>
    </location>
</feature>
<feature type="domain" description="Rhodopsin" evidence="11">
    <location>
        <begin position="29"/>
        <end position="205"/>
    </location>
</feature>
<evidence type="ECO:0000256" key="6">
    <source>
        <dbReference type="ARBA" id="ARBA00023004"/>
    </source>
</evidence>
<accession>A0A9Q0BDU1</accession>
<protein>
    <recommendedName>
        <fullName evidence="11">Rhodopsin domain-containing protein</fullName>
    </recommendedName>
</protein>
<comment type="caution">
    <text evidence="12">The sequence shown here is derived from an EMBL/GenBank/DDBJ whole genome shotgun (WGS) entry which is preliminary data.</text>
</comment>
<evidence type="ECO:0000256" key="7">
    <source>
        <dbReference type="ARBA" id="ARBA00023033"/>
    </source>
</evidence>
<dbReference type="SUPFAM" id="SSF48264">
    <property type="entry name" value="Cytochrome P450"/>
    <property type="match status" value="1"/>
</dbReference>
<feature type="compositionally biased region" description="Basic and acidic residues" evidence="9">
    <location>
        <begin position="254"/>
        <end position="265"/>
    </location>
</feature>
<evidence type="ECO:0000256" key="3">
    <source>
        <dbReference type="ARBA" id="ARBA00022617"/>
    </source>
</evidence>
<evidence type="ECO:0000256" key="2">
    <source>
        <dbReference type="ARBA" id="ARBA00010617"/>
    </source>
</evidence>
<evidence type="ECO:0000313" key="12">
    <source>
        <dbReference type="EMBL" id="KAI6781732.1"/>
    </source>
</evidence>
<proteinExistence type="inferred from homology"/>
<dbReference type="PANTHER" id="PTHR24305">
    <property type="entry name" value="CYTOCHROME P450"/>
    <property type="match status" value="1"/>
</dbReference>
<dbReference type="GO" id="GO:0005506">
    <property type="term" value="F:iron ion binding"/>
    <property type="evidence" value="ECO:0007669"/>
    <property type="project" value="InterPro"/>
</dbReference>
<dbReference type="GO" id="GO:0004497">
    <property type="term" value="F:monooxygenase activity"/>
    <property type="evidence" value="ECO:0007669"/>
    <property type="project" value="UniProtKB-KW"/>
</dbReference>
<dbReference type="EMBL" id="JAGIXG020000019">
    <property type="protein sequence ID" value="KAI6781732.1"/>
    <property type="molecule type" value="Genomic_DNA"/>
</dbReference>
<dbReference type="PRINTS" id="PR00385">
    <property type="entry name" value="P450"/>
</dbReference>
<organism evidence="12 13">
    <name type="scientific">Emericellopsis cladophorae</name>
    <dbReference type="NCBI Taxonomy" id="2686198"/>
    <lineage>
        <taxon>Eukaryota</taxon>
        <taxon>Fungi</taxon>
        <taxon>Dikarya</taxon>
        <taxon>Ascomycota</taxon>
        <taxon>Pezizomycotina</taxon>
        <taxon>Sordariomycetes</taxon>
        <taxon>Hypocreomycetidae</taxon>
        <taxon>Hypocreales</taxon>
        <taxon>Bionectriaceae</taxon>
        <taxon>Emericellopsis</taxon>
    </lineage>
</organism>
<keyword evidence="10" id="KW-0472">Membrane</keyword>
<dbReference type="Pfam" id="PF20684">
    <property type="entry name" value="Fung_rhodopsin"/>
    <property type="match status" value="1"/>
</dbReference>
<evidence type="ECO:0000256" key="10">
    <source>
        <dbReference type="SAM" id="Phobius"/>
    </source>
</evidence>
<dbReference type="GO" id="GO:0016705">
    <property type="term" value="F:oxidoreductase activity, acting on paired donors, with incorporation or reduction of molecular oxygen"/>
    <property type="evidence" value="ECO:0007669"/>
    <property type="project" value="InterPro"/>
</dbReference>
<feature type="transmembrane region" description="Helical" evidence="10">
    <location>
        <begin position="82"/>
        <end position="107"/>
    </location>
</feature>
<evidence type="ECO:0000256" key="4">
    <source>
        <dbReference type="ARBA" id="ARBA00022723"/>
    </source>
</evidence>
<dbReference type="AlphaFoldDB" id="A0A9Q0BDU1"/>
<dbReference type="PANTHER" id="PTHR24305:SF157">
    <property type="entry name" value="N-ACETYLTRYPTOPHAN 6-HYDROXYLASE IVOC-RELATED"/>
    <property type="match status" value="1"/>
</dbReference>
<dbReference type="InterPro" id="IPR017972">
    <property type="entry name" value="Cyt_P450_CS"/>
</dbReference>
<dbReference type="CDD" id="cd11062">
    <property type="entry name" value="CYP58-like"/>
    <property type="match status" value="1"/>
</dbReference>
<keyword evidence="7" id="KW-0503">Monooxygenase</keyword>
<dbReference type="GO" id="GO:0020037">
    <property type="term" value="F:heme binding"/>
    <property type="evidence" value="ECO:0007669"/>
    <property type="project" value="InterPro"/>
</dbReference>
<dbReference type="InterPro" id="IPR001128">
    <property type="entry name" value="Cyt_P450"/>
</dbReference>
<evidence type="ECO:0000256" key="8">
    <source>
        <dbReference type="PIRSR" id="PIRSR602401-1"/>
    </source>
</evidence>
<evidence type="ECO:0000259" key="11">
    <source>
        <dbReference type="Pfam" id="PF20684"/>
    </source>
</evidence>
<feature type="transmembrane region" description="Helical" evidence="10">
    <location>
        <begin position="119"/>
        <end position="143"/>
    </location>
</feature>
<dbReference type="PRINTS" id="PR00463">
    <property type="entry name" value="EP450I"/>
</dbReference>
<dbReference type="OrthoDB" id="3945418at2759"/>
<dbReference type="InterPro" id="IPR049326">
    <property type="entry name" value="Rhodopsin_dom_fungi"/>
</dbReference>
<dbReference type="InterPro" id="IPR036396">
    <property type="entry name" value="Cyt_P450_sf"/>
</dbReference>
<dbReference type="Pfam" id="PF00067">
    <property type="entry name" value="p450"/>
    <property type="match status" value="1"/>
</dbReference>
<name>A0A9Q0BDU1_9HYPO</name>
<dbReference type="GeneID" id="75830489"/>
<feature type="region of interest" description="Disordered" evidence="9">
    <location>
        <begin position="244"/>
        <end position="278"/>
    </location>
</feature>
<dbReference type="PROSITE" id="PS00086">
    <property type="entry name" value="CYTOCHROME_P450"/>
    <property type="match status" value="1"/>
</dbReference>
<keyword evidence="6 8" id="KW-0408">Iron</keyword>
<feature type="transmembrane region" description="Helical" evidence="10">
    <location>
        <begin position="311"/>
        <end position="334"/>
    </location>
</feature>
<feature type="transmembrane region" description="Helical" evidence="10">
    <location>
        <begin position="42"/>
        <end position="62"/>
    </location>
</feature>
<reference evidence="12" key="1">
    <citation type="journal article" date="2021" name="J Fungi (Basel)">
        <title>Genomic and Metabolomic Analyses of the Marine Fungus Emericellopsis cladophorae: Insights into Saltwater Adaptability Mechanisms and Its Biosynthetic Potential.</title>
        <authorList>
            <person name="Goncalves M.F.M."/>
            <person name="Hilario S."/>
            <person name="Van de Peer Y."/>
            <person name="Esteves A.C."/>
            <person name="Alves A."/>
        </authorList>
    </citation>
    <scope>NUCLEOTIDE SEQUENCE</scope>
    <source>
        <strain evidence="12">MUM 19.33</strain>
    </source>
</reference>
<comment type="similarity">
    <text evidence="2">Belongs to the cytochrome P450 family.</text>
</comment>
<gene>
    <name evidence="12" type="ORF">J7T54_003998</name>
</gene>
<evidence type="ECO:0000313" key="13">
    <source>
        <dbReference type="Proteomes" id="UP001055219"/>
    </source>
</evidence>
<evidence type="ECO:0000256" key="1">
    <source>
        <dbReference type="ARBA" id="ARBA00001971"/>
    </source>
</evidence>
<keyword evidence="3 8" id="KW-0349">Heme</keyword>
<evidence type="ECO:0000256" key="9">
    <source>
        <dbReference type="SAM" id="MobiDB-lite"/>
    </source>
</evidence>
<keyword evidence="10" id="KW-0812">Transmembrane</keyword>